<reference evidence="3" key="3">
    <citation type="submission" date="2023-03" db="UniProtKB">
        <authorList>
            <consortium name="EnsemblPlants"/>
        </authorList>
    </citation>
    <scope>IDENTIFICATION</scope>
    <source>
        <strain evidence="3">cv. Chiifu-401-42</strain>
    </source>
</reference>
<name>M4EQ62_BRACM</name>
<sequence length="185" mass="20869">MQEYVATRWYRAPELNGSFFTKTHVDNSFGNSFEFTKNKYFTVLSTVEVYGETDEDAAVGNHEASQLLPINPYSATKAGVEMLMMAYGRSYGLPVIGNYVYGPNLFPEKIIPKFMLLAMSGKPLPIHGDGSNVRSYFYYEDVAEAFEVVLHKGGVGHVYNIGAEREREKNDWCGEIHLQTVVERS</sequence>
<dbReference type="eggNOG" id="KOG0747">
    <property type="taxonomic scope" value="Eukaryota"/>
</dbReference>
<dbReference type="InterPro" id="IPR001509">
    <property type="entry name" value="Epimerase_deHydtase"/>
</dbReference>
<evidence type="ECO:0000259" key="2">
    <source>
        <dbReference type="Pfam" id="PF01370"/>
    </source>
</evidence>
<dbReference type="Proteomes" id="UP000011750">
    <property type="component" value="Chromosome A08"/>
</dbReference>
<dbReference type="Pfam" id="PF01370">
    <property type="entry name" value="Epimerase"/>
    <property type="match status" value="1"/>
</dbReference>
<reference evidence="3 4" key="2">
    <citation type="journal article" date="2018" name="Hortic Res">
        <title>Improved Brassica rapa reference genome by single-molecule sequencing and chromosome conformation capture technologies.</title>
        <authorList>
            <person name="Zhang L."/>
            <person name="Cai X."/>
            <person name="Wu J."/>
            <person name="Liu M."/>
            <person name="Grob S."/>
            <person name="Cheng F."/>
            <person name="Liang J."/>
            <person name="Cai C."/>
            <person name="Liu Z."/>
            <person name="Liu B."/>
            <person name="Wang F."/>
            <person name="Li S."/>
            <person name="Liu F."/>
            <person name="Li X."/>
            <person name="Cheng L."/>
            <person name="Yang W."/>
            <person name="Li M.H."/>
            <person name="Grossniklaus U."/>
            <person name="Zheng H."/>
            <person name="Wang X."/>
        </authorList>
    </citation>
    <scope>NUCLEOTIDE SEQUENCE [LARGE SCALE GENOMIC DNA]</scope>
    <source>
        <strain evidence="3 4">cv. Chiifu-401-42</strain>
    </source>
</reference>
<dbReference type="HOGENOM" id="CLU_1463280_0_0_1"/>
<keyword evidence="4" id="KW-1185">Reference proteome</keyword>
<evidence type="ECO:0000313" key="4">
    <source>
        <dbReference type="Proteomes" id="UP000011750"/>
    </source>
</evidence>
<dbReference type="OMA" id="YLYCEYV"/>
<dbReference type="Gene3D" id="3.90.25.10">
    <property type="entry name" value="UDP-galactose 4-epimerase, domain 1"/>
    <property type="match status" value="1"/>
</dbReference>
<comment type="similarity">
    <text evidence="1">Belongs to the NAD(P)-dependent epimerase/dehydratase family.</text>
</comment>
<dbReference type="PANTHER" id="PTHR43000">
    <property type="entry name" value="DTDP-D-GLUCOSE 4,6-DEHYDRATASE-RELATED"/>
    <property type="match status" value="1"/>
</dbReference>
<dbReference type="Gene3D" id="3.40.50.720">
    <property type="entry name" value="NAD(P)-binding Rossmann-like Domain"/>
    <property type="match status" value="1"/>
</dbReference>
<feature type="domain" description="NAD-dependent epimerase/dehydratase" evidence="2">
    <location>
        <begin position="39"/>
        <end position="162"/>
    </location>
</feature>
<dbReference type="InParanoid" id="M4EQ62"/>
<evidence type="ECO:0000313" key="3">
    <source>
        <dbReference type="EnsemblPlants" id="Bra030933.1-P"/>
    </source>
</evidence>
<proteinExistence type="inferred from homology"/>
<evidence type="ECO:0000256" key="1">
    <source>
        <dbReference type="ARBA" id="ARBA00007637"/>
    </source>
</evidence>
<dbReference type="Gramene" id="Bra030933.1">
    <property type="protein sequence ID" value="Bra030933.1-P"/>
    <property type="gene ID" value="Bra030933"/>
</dbReference>
<dbReference type="STRING" id="51351.M4EQ62"/>
<dbReference type="SUPFAM" id="SSF51735">
    <property type="entry name" value="NAD(P)-binding Rossmann-fold domains"/>
    <property type="match status" value="1"/>
</dbReference>
<accession>M4EQ62</accession>
<reference evidence="3 4" key="1">
    <citation type="journal article" date="2011" name="Nat. Genet.">
        <title>The genome of the mesopolyploid crop species Brassica rapa.</title>
        <authorList>
            <consortium name="Brassica rapa Genome Sequencing Project Consortium"/>
            <person name="Wang X."/>
            <person name="Wang H."/>
            <person name="Wang J."/>
            <person name="Sun R."/>
            <person name="Wu J."/>
            <person name="Liu S."/>
            <person name="Bai Y."/>
            <person name="Mun J.H."/>
            <person name="Bancroft I."/>
            <person name="Cheng F."/>
            <person name="Huang S."/>
            <person name="Li X."/>
            <person name="Hua W."/>
            <person name="Wang J."/>
            <person name="Wang X."/>
            <person name="Freeling M."/>
            <person name="Pires J.C."/>
            <person name="Paterson A.H."/>
            <person name="Chalhoub B."/>
            <person name="Wang B."/>
            <person name="Hayward A."/>
            <person name="Sharpe A.G."/>
            <person name="Park B.S."/>
            <person name="Weisshaar B."/>
            <person name="Liu B."/>
            <person name="Li B."/>
            <person name="Liu B."/>
            <person name="Tong C."/>
            <person name="Song C."/>
            <person name="Duran C."/>
            <person name="Peng C."/>
            <person name="Geng C."/>
            <person name="Koh C."/>
            <person name="Lin C."/>
            <person name="Edwards D."/>
            <person name="Mu D."/>
            <person name="Shen D."/>
            <person name="Soumpourou E."/>
            <person name="Li F."/>
            <person name="Fraser F."/>
            <person name="Conant G."/>
            <person name="Lassalle G."/>
            <person name="King G.J."/>
            <person name="Bonnema G."/>
            <person name="Tang H."/>
            <person name="Wang H."/>
            <person name="Belcram H."/>
            <person name="Zhou H."/>
            <person name="Hirakawa H."/>
            <person name="Abe H."/>
            <person name="Guo H."/>
            <person name="Wang H."/>
            <person name="Jin H."/>
            <person name="Parkin I.A."/>
            <person name="Batley J."/>
            <person name="Kim J.S."/>
            <person name="Just J."/>
            <person name="Li J."/>
            <person name="Xu J."/>
            <person name="Deng J."/>
            <person name="Kim J.A."/>
            <person name="Li J."/>
            <person name="Yu J."/>
            <person name="Meng J."/>
            <person name="Wang J."/>
            <person name="Min J."/>
            <person name="Poulain J."/>
            <person name="Wang J."/>
            <person name="Hatakeyama K."/>
            <person name="Wu K."/>
            <person name="Wang L."/>
            <person name="Fang L."/>
            <person name="Trick M."/>
            <person name="Links M.G."/>
            <person name="Zhao M."/>
            <person name="Jin M."/>
            <person name="Ramchiary N."/>
            <person name="Drou N."/>
            <person name="Berkman P.J."/>
            <person name="Cai Q."/>
            <person name="Huang Q."/>
            <person name="Li R."/>
            <person name="Tabata S."/>
            <person name="Cheng S."/>
            <person name="Zhang S."/>
            <person name="Zhang S."/>
            <person name="Huang S."/>
            <person name="Sato S."/>
            <person name="Sun S."/>
            <person name="Kwon S.J."/>
            <person name="Choi S.R."/>
            <person name="Lee T.H."/>
            <person name="Fan W."/>
            <person name="Zhao X."/>
            <person name="Tan X."/>
            <person name="Xu X."/>
            <person name="Wang Y."/>
            <person name="Qiu Y."/>
            <person name="Yin Y."/>
            <person name="Li Y."/>
            <person name="Du Y."/>
            <person name="Liao Y."/>
            <person name="Lim Y."/>
            <person name="Narusaka Y."/>
            <person name="Wang Y."/>
            <person name="Wang Z."/>
            <person name="Li Z."/>
            <person name="Wang Z."/>
            <person name="Xiong Z."/>
            <person name="Zhang Z."/>
        </authorList>
    </citation>
    <scope>NUCLEOTIDE SEQUENCE [LARGE SCALE GENOMIC DNA]</scope>
    <source>
        <strain evidence="3 4">cv. Chiifu-401-42</strain>
    </source>
</reference>
<protein>
    <recommendedName>
        <fullName evidence="2">NAD-dependent epimerase/dehydratase domain-containing protein</fullName>
    </recommendedName>
</protein>
<dbReference type="InterPro" id="IPR036291">
    <property type="entry name" value="NAD(P)-bd_dom_sf"/>
</dbReference>
<dbReference type="EnsemblPlants" id="Bra030933.1">
    <property type="protein sequence ID" value="Bra030933.1-P"/>
    <property type="gene ID" value="Bra030933"/>
</dbReference>
<organism evidence="3 4">
    <name type="scientific">Brassica campestris</name>
    <name type="common">Field mustard</name>
    <dbReference type="NCBI Taxonomy" id="3711"/>
    <lineage>
        <taxon>Eukaryota</taxon>
        <taxon>Viridiplantae</taxon>
        <taxon>Streptophyta</taxon>
        <taxon>Embryophyta</taxon>
        <taxon>Tracheophyta</taxon>
        <taxon>Spermatophyta</taxon>
        <taxon>Magnoliopsida</taxon>
        <taxon>eudicotyledons</taxon>
        <taxon>Gunneridae</taxon>
        <taxon>Pentapetalae</taxon>
        <taxon>rosids</taxon>
        <taxon>malvids</taxon>
        <taxon>Brassicales</taxon>
        <taxon>Brassicaceae</taxon>
        <taxon>Brassiceae</taxon>
        <taxon>Brassica</taxon>
    </lineage>
</organism>
<dbReference type="AlphaFoldDB" id="M4EQ62"/>